<protein>
    <recommendedName>
        <fullName evidence="8">Fibronectin type-III domain-containing protein</fullName>
    </recommendedName>
</protein>
<evidence type="ECO:0000313" key="9">
    <source>
        <dbReference type="Ensembl" id="ENSCSAVP00000019499.1"/>
    </source>
</evidence>
<dbReference type="GO" id="GO:0005524">
    <property type="term" value="F:ATP binding"/>
    <property type="evidence" value="ECO:0007669"/>
    <property type="project" value="UniProtKB-KW"/>
</dbReference>
<dbReference type="PANTHER" id="PTHR46877">
    <property type="entry name" value="EPH RECEPTOR A5"/>
    <property type="match status" value="1"/>
</dbReference>
<dbReference type="PANTHER" id="PTHR46877:SF14">
    <property type="entry name" value="RECEPTOR PROTEIN-TYROSINE KINASE"/>
    <property type="match status" value="1"/>
</dbReference>
<dbReference type="InterPro" id="IPR013783">
    <property type="entry name" value="Ig-like_fold"/>
</dbReference>
<evidence type="ECO:0000259" key="8">
    <source>
        <dbReference type="PROSITE" id="PS50853"/>
    </source>
</evidence>
<dbReference type="Proteomes" id="UP000007875">
    <property type="component" value="Unassembled WGS sequence"/>
</dbReference>
<dbReference type="Gene3D" id="2.60.40.10">
    <property type="entry name" value="Immunoglobulins"/>
    <property type="match status" value="2"/>
</dbReference>
<evidence type="ECO:0000256" key="4">
    <source>
        <dbReference type="ARBA" id="ARBA00022840"/>
    </source>
</evidence>
<reference evidence="9" key="2">
    <citation type="submission" date="2025-08" db="UniProtKB">
        <authorList>
            <consortium name="Ensembl"/>
        </authorList>
    </citation>
    <scope>IDENTIFICATION</scope>
</reference>
<organism evidence="9 10">
    <name type="scientific">Ciona savignyi</name>
    <name type="common">Pacific transparent sea squirt</name>
    <dbReference type="NCBI Taxonomy" id="51511"/>
    <lineage>
        <taxon>Eukaryota</taxon>
        <taxon>Metazoa</taxon>
        <taxon>Chordata</taxon>
        <taxon>Tunicata</taxon>
        <taxon>Ascidiacea</taxon>
        <taxon>Phlebobranchia</taxon>
        <taxon>Cionidae</taxon>
        <taxon>Ciona</taxon>
    </lineage>
</organism>
<keyword evidence="10" id="KW-1185">Reference proteome</keyword>
<accession>H2ZPI3</accession>
<dbReference type="GO" id="GO:0005886">
    <property type="term" value="C:plasma membrane"/>
    <property type="evidence" value="ECO:0007669"/>
    <property type="project" value="TreeGrafter"/>
</dbReference>
<dbReference type="InterPro" id="IPR050449">
    <property type="entry name" value="Ephrin_rcpt_TKs"/>
</dbReference>
<dbReference type="InterPro" id="IPR036116">
    <property type="entry name" value="FN3_sf"/>
</dbReference>
<dbReference type="AlphaFoldDB" id="H2ZPI3"/>
<evidence type="ECO:0000256" key="1">
    <source>
        <dbReference type="ARBA" id="ARBA00004167"/>
    </source>
</evidence>
<evidence type="ECO:0000256" key="6">
    <source>
        <dbReference type="ARBA" id="ARBA00023136"/>
    </source>
</evidence>
<keyword evidence="5" id="KW-1133">Transmembrane helix</keyword>
<name>H2ZPI3_CIOSA</name>
<keyword evidence="4" id="KW-0067">ATP-binding</keyword>
<keyword evidence="7" id="KW-0675">Receptor</keyword>
<dbReference type="Ensembl" id="ENSCSAVT00000019709.1">
    <property type="protein sequence ID" value="ENSCSAVP00000019499.1"/>
    <property type="gene ID" value="ENSCSAVG00000011427.1"/>
</dbReference>
<dbReference type="InterPro" id="IPR003961">
    <property type="entry name" value="FN3_dom"/>
</dbReference>
<comment type="subcellular location">
    <subcellularLocation>
        <location evidence="1">Membrane</location>
        <topology evidence="1">Single-pass membrane protein</topology>
    </subcellularLocation>
</comment>
<reference evidence="9" key="3">
    <citation type="submission" date="2025-09" db="UniProtKB">
        <authorList>
            <consortium name="Ensembl"/>
        </authorList>
    </citation>
    <scope>IDENTIFICATION</scope>
</reference>
<sequence length="87" mass="8953">MTQQFTTTSDSITGLLPHTAYTIEVSPQTTAGIGPATTMTITTAEAAPVAVASVNSGGSTFNSLTVNWPAPMPPNGVITGYRVTWVP</sequence>
<evidence type="ECO:0000256" key="7">
    <source>
        <dbReference type="ARBA" id="ARBA00023170"/>
    </source>
</evidence>
<keyword evidence="2" id="KW-0812">Transmembrane</keyword>
<dbReference type="PROSITE" id="PS50853">
    <property type="entry name" value="FN3"/>
    <property type="match status" value="2"/>
</dbReference>
<evidence type="ECO:0000256" key="2">
    <source>
        <dbReference type="ARBA" id="ARBA00022692"/>
    </source>
</evidence>
<keyword evidence="3" id="KW-0547">Nucleotide-binding</keyword>
<evidence type="ECO:0000313" key="10">
    <source>
        <dbReference type="Proteomes" id="UP000007875"/>
    </source>
</evidence>
<evidence type="ECO:0000256" key="5">
    <source>
        <dbReference type="ARBA" id="ARBA00022989"/>
    </source>
</evidence>
<evidence type="ECO:0000256" key="3">
    <source>
        <dbReference type="ARBA" id="ARBA00022741"/>
    </source>
</evidence>
<dbReference type="STRING" id="51511.ENSCSAVP00000019499"/>
<dbReference type="SUPFAM" id="SSF49265">
    <property type="entry name" value="Fibronectin type III"/>
    <property type="match status" value="1"/>
</dbReference>
<dbReference type="HOGENOM" id="CLU_2489020_0_0_1"/>
<proteinExistence type="predicted"/>
<dbReference type="InParanoid" id="H2ZPI3"/>
<feature type="domain" description="Fibronectin type-III" evidence="8">
    <location>
        <begin position="1"/>
        <end position="47"/>
    </location>
</feature>
<feature type="domain" description="Fibronectin type-III" evidence="8">
    <location>
        <begin position="50"/>
        <end position="87"/>
    </location>
</feature>
<keyword evidence="6" id="KW-0472">Membrane</keyword>
<reference evidence="10" key="1">
    <citation type="submission" date="2003-08" db="EMBL/GenBank/DDBJ databases">
        <authorList>
            <person name="Birren B."/>
            <person name="Nusbaum C."/>
            <person name="Abebe A."/>
            <person name="Abouelleil A."/>
            <person name="Adekoya E."/>
            <person name="Ait-zahra M."/>
            <person name="Allen N."/>
            <person name="Allen T."/>
            <person name="An P."/>
            <person name="Anderson M."/>
            <person name="Anderson S."/>
            <person name="Arachchi H."/>
            <person name="Armbruster J."/>
            <person name="Bachantsang P."/>
            <person name="Baldwin J."/>
            <person name="Barry A."/>
            <person name="Bayul T."/>
            <person name="Blitshsteyn B."/>
            <person name="Bloom T."/>
            <person name="Blye J."/>
            <person name="Boguslavskiy L."/>
            <person name="Borowsky M."/>
            <person name="Boukhgalter B."/>
            <person name="Brunache A."/>
            <person name="Butler J."/>
            <person name="Calixte N."/>
            <person name="Calvo S."/>
            <person name="Camarata J."/>
            <person name="Campo K."/>
            <person name="Chang J."/>
            <person name="Cheshatsang Y."/>
            <person name="Citroen M."/>
            <person name="Collymore A."/>
            <person name="Considine T."/>
            <person name="Cook A."/>
            <person name="Cooke P."/>
            <person name="Corum B."/>
            <person name="Cuomo C."/>
            <person name="David R."/>
            <person name="Dawoe T."/>
            <person name="Degray S."/>
            <person name="Dodge S."/>
            <person name="Dooley K."/>
            <person name="Dorje P."/>
            <person name="Dorjee K."/>
            <person name="Dorris L."/>
            <person name="Duffey N."/>
            <person name="Dupes A."/>
            <person name="Elkins T."/>
            <person name="Engels R."/>
            <person name="Erickson J."/>
            <person name="Farina A."/>
            <person name="Faro S."/>
            <person name="Ferreira P."/>
            <person name="Fischer H."/>
            <person name="Fitzgerald M."/>
            <person name="Foley K."/>
            <person name="Gage D."/>
            <person name="Galagan J."/>
            <person name="Gearin G."/>
            <person name="Gnerre S."/>
            <person name="Gnirke A."/>
            <person name="Goyette A."/>
            <person name="Graham J."/>
            <person name="Grandbois E."/>
            <person name="Gyaltsen K."/>
            <person name="Hafez N."/>
            <person name="Hagopian D."/>
            <person name="Hagos B."/>
            <person name="Hall J."/>
            <person name="Hatcher B."/>
            <person name="Heller A."/>
            <person name="Higgins H."/>
            <person name="Honan T."/>
            <person name="Horn A."/>
            <person name="Houde N."/>
            <person name="Hughes L."/>
            <person name="Hulme W."/>
            <person name="Husby E."/>
            <person name="Iliev I."/>
            <person name="Jaffe D."/>
            <person name="Jones C."/>
            <person name="Kamal M."/>
            <person name="Kamat A."/>
            <person name="Kamvysselis M."/>
            <person name="Karlsson E."/>
            <person name="Kells C."/>
            <person name="Kieu A."/>
            <person name="Kisner P."/>
            <person name="Kodira C."/>
            <person name="Kulbokas E."/>
            <person name="Labutti K."/>
            <person name="Lama D."/>
            <person name="Landers T."/>
            <person name="Leger J."/>
            <person name="Levine S."/>
            <person name="Lewis D."/>
            <person name="Lewis T."/>
            <person name="Lindblad-toh K."/>
            <person name="Liu X."/>
            <person name="Lokyitsang T."/>
            <person name="Lokyitsang Y."/>
            <person name="Lucien O."/>
            <person name="Lui A."/>
            <person name="Ma L.J."/>
            <person name="Mabbitt R."/>
            <person name="Macdonald J."/>
            <person name="Maclean C."/>
            <person name="Major J."/>
            <person name="Manning J."/>
            <person name="Marabella R."/>
            <person name="Maru K."/>
            <person name="Matthews C."/>
            <person name="Mauceli E."/>
            <person name="Mccarthy M."/>
            <person name="Mcdonough S."/>
            <person name="Mcghee T."/>
            <person name="Meldrim J."/>
            <person name="Meneus L."/>
            <person name="Mesirov J."/>
            <person name="Mihalev A."/>
            <person name="Mihova T."/>
            <person name="Mikkelsen T."/>
            <person name="Mlenga V."/>
            <person name="Moru K."/>
            <person name="Mozes J."/>
            <person name="Mulrain L."/>
            <person name="Munson G."/>
            <person name="Naylor J."/>
            <person name="Newes C."/>
            <person name="Nguyen C."/>
            <person name="Nguyen N."/>
            <person name="Nguyen T."/>
            <person name="Nicol R."/>
            <person name="Nielsen C."/>
            <person name="Nizzari M."/>
            <person name="Norbu C."/>
            <person name="Norbu N."/>
            <person name="O'donnell P."/>
            <person name="Okoawo O."/>
            <person name="O'leary S."/>
            <person name="Omotosho B."/>
            <person name="O'neill K."/>
            <person name="Osman S."/>
            <person name="Parker S."/>
            <person name="Perrin D."/>
            <person name="Phunkhang P."/>
            <person name="Piqani B."/>
            <person name="Purcell S."/>
            <person name="Rachupka T."/>
            <person name="Ramasamy U."/>
            <person name="Rameau R."/>
            <person name="Ray V."/>
            <person name="Raymond C."/>
            <person name="Retta R."/>
            <person name="Richardson S."/>
            <person name="Rise C."/>
            <person name="Rodriguez J."/>
            <person name="Rogers J."/>
            <person name="Rogov P."/>
            <person name="Rutman M."/>
            <person name="Schupbach R."/>
            <person name="Seaman C."/>
            <person name="Settipalli S."/>
            <person name="Sharpe T."/>
            <person name="Sheridan J."/>
            <person name="Sherpa N."/>
            <person name="Shi J."/>
            <person name="Smirnov S."/>
            <person name="Smith C."/>
            <person name="Sougnez C."/>
            <person name="Spencer B."/>
            <person name="Stalker J."/>
            <person name="Stange-thomann N."/>
            <person name="Stavropoulos S."/>
            <person name="Stetson K."/>
            <person name="Stone C."/>
            <person name="Stone S."/>
            <person name="Stubbs M."/>
            <person name="Talamas J."/>
            <person name="Tchuinga P."/>
            <person name="Tenzing P."/>
            <person name="Tesfaye S."/>
            <person name="Theodore J."/>
            <person name="Thoulutsang Y."/>
            <person name="Topham K."/>
            <person name="Towey S."/>
            <person name="Tsamla T."/>
            <person name="Tsomo N."/>
            <person name="Vallee D."/>
            <person name="Vassiliev H."/>
            <person name="Venkataraman V."/>
            <person name="Vinson J."/>
            <person name="Vo A."/>
            <person name="Wade C."/>
            <person name="Wang S."/>
            <person name="Wangchuk T."/>
            <person name="Wangdi T."/>
            <person name="Whittaker C."/>
            <person name="Wilkinson J."/>
            <person name="Wu Y."/>
            <person name="Wyman D."/>
            <person name="Yadav S."/>
            <person name="Yang S."/>
            <person name="Yang X."/>
            <person name="Yeager S."/>
            <person name="Yee E."/>
            <person name="Young G."/>
            <person name="Zainoun J."/>
            <person name="Zembeck L."/>
            <person name="Zimmer A."/>
            <person name="Zody M."/>
            <person name="Lander E."/>
        </authorList>
    </citation>
    <scope>NUCLEOTIDE SEQUENCE [LARGE SCALE GENOMIC DNA]</scope>
</reference>